<dbReference type="EMBL" id="NBSK02000005">
    <property type="protein sequence ID" value="KAJ0208489.1"/>
    <property type="molecule type" value="Genomic_DNA"/>
</dbReference>
<evidence type="ECO:0000259" key="1">
    <source>
        <dbReference type="Pfam" id="PF10189"/>
    </source>
</evidence>
<dbReference type="AlphaFoldDB" id="A0A9R1XFR5"/>
<protein>
    <recommendedName>
        <fullName evidence="1">Integrator complex subunit 3 N-terminal domain-containing protein</fullName>
    </recommendedName>
</protein>
<evidence type="ECO:0000313" key="3">
    <source>
        <dbReference type="Proteomes" id="UP000235145"/>
    </source>
</evidence>
<organism evidence="2 3">
    <name type="scientific">Lactuca sativa</name>
    <name type="common">Garden lettuce</name>
    <dbReference type="NCBI Taxonomy" id="4236"/>
    <lineage>
        <taxon>Eukaryota</taxon>
        <taxon>Viridiplantae</taxon>
        <taxon>Streptophyta</taxon>
        <taxon>Embryophyta</taxon>
        <taxon>Tracheophyta</taxon>
        <taxon>Spermatophyta</taxon>
        <taxon>Magnoliopsida</taxon>
        <taxon>eudicotyledons</taxon>
        <taxon>Gunneridae</taxon>
        <taxon>Pentapetalae</taxon>
        <taxon>asterids</taxon>
        <taxon>campanulids</taxon>
        <taxon>Asterales</taxon>
        <taxon>Asteraceae</taxon>
        <taxon>Cichorioideae</taxon>
        <taxon>Cichorieae</taxon>
        <taxon>Lactucinae</taxon>
        <taxon>Lactuca</taxon>
    </lineage>
</organism>
<comment type="caution">
    <text evidence="2">The sequence shown here is derived from an EMBL/GenBank/DDBJ whole genome shotgun (WGS) entry which is preliminary data.</text>
</comment>
<name>A0A9R1XFR5_LACSA</name>
<evidence type="ECO:0000313" key="2">
    <source>
        <dbReference type="EMBL" id="KAJ0208489.1"/>
    </source>
</evidence>
<accession>A0A9R1XFR5</accession>
<feature type="domain" description="Integrator complex subunit 3 N-terminal" evidence="1">
    <location>
        <begin position="28"/>
        <end position="153"/>
    </location>
</feature>
<dbReference type="PANTHER" id="PTHR13587">
    <property type="entry name" value="INTEGRATOR COMPLEX SUBUNIT 3"/>
    <property type="match status" value="1"/>
</dbReference>
<dbReference type="Proteomes" id="UP000235145">
    <property type="component" value="Unassembled WGS sequence"/>
</dbReference>
<dbReference type="Pfam" id="PF10189">
    <property type="entry name" value="Ints3_N"/>
    <property type="match status" value="1"/>
</dbReference>
<dbReference type="PANTHER" id="PTHR13587:SF7">
    <property type="entry name" value="INTEGRATOR COMPLEX SUBUNIT 3"/>
    <property type="match status" value="1"/>
</dbReference>
<keyword evidence="3" id="KW-1185">Reference proteome</keyword>
<gene>
    <name evidence="2" type="ORF">LSAT_V11C500289540</name>
</gene>
<dbReference type="InterPro" id="IPR045334">
    <property type="entry name" value="INTS3"/>
</dbReference>
<reference evidence="2 3" key="1">
    <citation type="journal article" date="2017" name="Nat. Commun.">
        <title>Genome assembly with in vitro proximity ligation data and whole-genome triplication in lettuce.</title>
        <authorList>
            <person name="Reyes-Chin-Wo S."/>
            <person name="Wang Z."/>
            <person name="Yang X."/>
            <person name="Kozik A."/>
            <person name="Arikit S."/>
            <person name="Song C."/>
            <person name="Xia L."/>
            <person name="Froenicke L."/>
            <person name="Lavelle D.O."/>
            <person name="Truco M.J."/>
            <person name="Xia R."/>
            <person name="Zhu S."/>
            <person name="Xu C."/>
            <person name="Xu H."/>
            <person name="Xu X."/>
            <person name="Cox K."/>
            <person name="Korf I."/>
            <person name="Meyers B.C."/>
            <person name="Michelmore R.W."/>
        </authorList>
    </citation>
    <scope>NUCLEOTIDE SEQUENCE [LARGE SCALE GENOMIC DNA]</scope>
    <source>
        <strain evidence="3">cv. Salinas</strain>
        <tissue evidence="2">Seedlings</tissue>
    </source>
</reference>
<proteinExistence type="predicted"/>
<dbReference type="InterPro" id="IPR019333">
    <property type="entry name" value="INTS3_N"/>
</dbReference>
<sequence length="219" mass="24847">MSAHVDVPEFQEIWKDILLFPGNFKTLGESVVIDIVRFIGCAHHPSNKTILSKVIPRWAVIGWLLTCCSKNHVQANVMLAFLYAFLFVHEEVDNVMNIEPIIFLMINSMPKYVDMTQNLLEFLFLLVDHYDVERKILILRGVLSILDVLERKGKLLSSKNAGIVCKKVILPTTVELTDIAPYRASCELGLGPQPSAHVFVLVHFFRLGLKKLIQSEVFS</sequence>